<dbReference type="PROSITE" id="PS51635">
    <property type="entry name" value="PNPLA"/>
    <property type="match status" value="1"/>
</dbReference>
<keyword evidence="8" id="KW-1185">Reference proteome</keyword>
<evidence type="ECO:0000256" key="5">
    <source>
        <dbReference type="SAM" id="MobiDB-lite"/>
    </source>
</evidence>
<feature type="domain" description="PNPLA" evidence="6">
    <location>
        <begin position="9"/>
        <end position="230"/>
    </location>
</feature>
<proteinExistence type="predicted"/>
<name>A0ABT6AU77_9BURK</name>
<feature type="active site" description="Nucleophile" evidence="4">
    <location>
        <position position="51"/>
    </location>
</feature>
<dbReference type="Gene3D" id="3.40.1090.10">
    <property type="entry name" value="Cytosolic phospholipase A2 catalytic domain"/>
    <property type="match status" value="1"/>
</dbReference>
<feature type="short sequence motif" description="GXSXG" evidence="4">
    <location>
        <begin position="49"/>
        <end position="53"/>
    </location>
</feature>
<dbReference type="PANTHER" id="PTHR14226">
    <property type="entry name" value="NEUROPATHY TARGET ESTERASE/SWISS CHEESE D.MELANOGASTER"/>
    <property type="match status" value="1"/>
</dbReference>
<evidence type="ECO:0000256" key="2">
    <source>
        <dbReference type="ARBA" id="ARBA00022963"/>
    </source>
</evidence>
<protein>
    <submittedName>
        <fullName evidence="7">Patatin-like phospholipase family protein</fullName>
    </submittedName>
</protein>
<evidence type="ECO:0000259" key="6">
    <source>
        <dbReference type="PROSITE" id="PS51635"/>
    </source>
</evidence>
<sequence length="414" mass="44021">MPAPKTTALIMMGGGARAAYQAGVLHGLARIAARHGLDRGRIPFGIICGTSAGAINGAGMAIHAANFRAAADSLAALWSGIHAEDVYRTGLVGVGASGARWLSALAFGWAIRRAPRALFDNAPLGGMLAELFDAERVQASLDAGDFQAFAVTALSYTTGRHVTFYQSHRRIHPWRRSQRLAVEARIGIDHLLASSSIPFLFPALPLELEGHHEWFGDGTMRQMSPLSPAIHLGASRILAVGAASRQRPGWFDTVPAGGYPSLAQVGGQALASIFLDGLSADLERLQHINSLLSRMPEIANDREGWRPVQVMTISPSEPIEAIAAEHVQRLPRTVRALLAPLGGTEARGAAFASYLLFEPEFTQALIALGEQDAMAQEHELAAFLYGVIPPDESDDTAAARPSTLDGEPSVRALA</sequence>
<dbReference type="Pfam" id="PF01734">
    <property type="entry name" value="Patatin"/>
    <property type="match status" value="1"/>
</dbReference>
<feature type="region of interest" description="Disordered" evidence="5">
    <location>
        <begin position="394"/>
        <end position="414"/>
    </location>
</feature>
<dbReference type="InterPro" id="IPR050301">
    <property type="entry name" value="NTE"/>
</dbReference>
<dbReference type="EMBL" id="JARJLM010000419">
    <property type="protein sequence ID" value="MDF3836182.1"/>
    <property type="molecule type" value="Genomic_DNA"/>
</dbReference>
<evidence type="ECO:0000256" key="1">
    <source>
        <dbReference type="ARBA" id="ARBA00022801"/>
    </source>
</evidence>
<comment type="caution">
    <text evidence="4">Lacks conserved residue(s) required for the propagation of feature annotation.</text>
</comment>
<dbReference type="SUPFAM" id="SSF52151">
    <property type="entry name" value="FabD/lysophospholipase-like"/>
    <property type="match status" value="1"/>
</dbReference>
<evidence type="ECO:0000256" key="3">
    <source>
        <dbReference type="ARBA" id="ARBA00023098"/>
    </source>
</evidence>
<gene>
    <name evidence="7" type="ORF">P3W85_24990</name>
</gene>
<reference evidence="7 8" key="1">
    <citation type="submission" date="2023-03" db="EMBL/GenBank/DDBJ databases">
        <title>Draft assemblies of triclosan tolerant bacteria isolated from returned activated sludge.</title>
        <authorList>
            <person name="Van Hamelsveld S."/>
        </authorList>
    </citation>
    <scope>NUCLEOTIDE SEQUENCE [LARGE SCALE GENOMIC DNA]</scope>
    <source>
        <strain evidence="7 8">GW210010_S58</strain>
    </source>
</reference>
<keyword evidence="2 4" id="KW-0442">Lipid degradation</keyword>
<dbReference type="PANTHER" id="PTHR14226:SF57">
    <property type="entry name" value="BLR7027 PROTEIN"/>
    <property type="match status" value="1"/>
</dbReference>
<evidence type="ECO:0000256" key="4">
    <source>
        <dbReference type="PROSITE-ProRule" id="PRU01161"/>
    </source>
</evidence>
<evidence type="ECO:0000313" key="7">
    <source>
        <dbReference type="EMBL" id="MDF3836182.1"/>
    </source>
</evidence>
<evidence type="ECO:0000313" key="8">
    <source>
        <dbReference type="Proteomes" id="UP001216674"/>
    </source>
</evidence>
<organism evidence="7 8">
    <name type="scientific">Cupriavidus basilensis</name>
    <dbReference type="NCBI Taxonomy" id="68895"/>
    <lineage>
        <taxon>Bacteria</taxon>
        <taxon>Pseudomonadati</taxon>
        <taxon>Pseudomonadota</taxon>
        <taxon>Betaproteobacteria</taxon>
        <taxon>Burkholderiales</taxon>
        <taxon>Burkholderiaceae</taxon>
        <taxon>Cupriavidus</taxon>
    </lineage>
</organism>
<keyword evidence="1 4" id="KW-0378">Hydrolase</keyword>
<comment type="caution">
    <text evidence="7">The sequence shown here is derived from an EMBL/GenBank/DDBJ whole genome shotgun (WGS) entry which is preliminary data.</text>
</comment>
<feature type="active site" description="Proton acceptor" evidence="4">
    <location>
        <position position="217"/>
    </location>
</feature>
<dbReference type="InterPro" id="IPR016035">
    <property type="entry name" value="Acyl_Trfase/lysoPLipase"/>
</dbReference>
<keyword evidence="3 4" id="KW-0443">Lipid metabolism</keyword>
<dbReference type="InterPro" id="IPR002641">
    <property type="entry name" value="PNPLA_dom"/>
</dbReference>
<dbReference type="RefSeq" id="WP_276266735.1">
    <property type="nucleotide sequence ID" value="NZ_JARJLM010000419.1"/>
</dbReference>
<accession>A0ABT6AU77</accession>
<dbReference type="Proteomes" id="UP001216674">
    <property type="component" value="Unassembled WGS sequence"/>
</dbReference>